<keyword evidence="2" id="KW-1185">Reference proteome</keyword>
<accession>A0A133VNL3</accession>
<dbReference type="InterPro" id="IPR034474">
    <property type="entry name" value="Methyltransferase_Class_D"/>
</dbReference>
<dbReference type="PANTHER" id="PTHR43306">
    <property type="entry name" value="7,8-DIHYDRO-6-HYDROXYMETHYLPTERIN DIMETHYLTRANSFERASE"/>
    <property type="match status" value="1"/>
</dbReference>
<dbReference type="EMBL" id="LHYJ01000030">
    <property type="protein sequence ID" value="KXB08055.1"/>
    <property type="molecule type" value="Genomic_DNA"/>
</dbReference>
<dbReference type="Proteomes" id="UP000070175">
    <property type="component" value="Unassembled WGS sequence"/>
</dbReference>
<organism evidence="1 2">
    <name type="scientific">candidate division MSBL1 archaeon SCGC-AAA382N08</name>
    <dbReference type="NCBI Taxonomy" id="1698285"/>
    <lineage>
        <taxon>Archaea</taxon>
        <taxon>Methanobacteriati</taxon>
        <taxon>Methanobacteriota</taxon>
        <taxon>candidate division MSBL1</taxon>
    </lineage>
</organism>
<protein>
    <recommendedName>
        <fullName evidence="3">Radical SAM protein</fullName>
    </recommendedName>
</protein>
<evidence type="ECO:0008006" key="3">
    <source>
        <dbReference type="Google" id="ProtNLM"/>
    </source>
</evidence>
<name>A0A133VNL3_9EURY</name>
<evidence type="ECO:0000313" key="2">
    <source>
        <dbReference type="Proteomes" id="UP000070175"/>
    </source>
</evidence>
<proteinExistence type="predicted"/>
<reference evidence="1 2" key="1">
    <citation type="journal article" date="2016" name="Sci. Rep.">
        <title>Metabolic traits of an uncultured archaeal lineage -MSBL1- from brine pools of the Red Sea.</title>
        <authorList>
            <person name="Mwirichia R."/>
            <person name="Alam I."/>
            <person name="Rashid M."/>
            <person name="Vinu M."/>
            <person name="Ba-Alawi W."/>
            <person name="Anthony Kamau A."/>
            <person name="Kamanda Ngugi D."/>
            <person name="Goker M."/>
            <person name="Klenk H.P."/>
            <person name="Bajic V."/>
            <person name="Stingl U."/>
        </authorList>
    </citation>
    <scope>NUCLEOTIDE SEQUENCE [LARGE SCALE GENOMIC DNA]</scope>
    <source>
        <strain evidence="1">SCGC-AAA382N08</strain>
    </source>
</reference>
<dbReference type="AlphaFoldDB" id="A0A133VNL3"/>
<sequence>MDISKLMLSAITGGDYKSLGKFHRKSLFLGAMWFQDAWNLDINRLKKCVIHYSTPEGIVPFCSYNGINTGQEIRKKHSMSVEEWEEKTGKGLKDDLWDGGAIT</sequence>
<gene>
    <name evidence="1" type="ORF">AKJ56_01955</name>
</gene>
<dbReference type="PANTHER" id="PTHR43306:SF1">
    <property type="entry name" value="7,8-DIHYDRO-6-HYDROXYMETHYLPTERIN DIMETHYLTRANSFERASE"/>
    <property type="match status" value="1"/>
</dbReference>
<evidence type="ECO:0000313" key="1">
    <source>
        <dbReference type="EMBL" id="KXB08055.1"/>
    </source>
</evidence>
<comment type="caution">
    <text evidence="1">The sequence shown here is derived from an EMBL/GenBank/DDBJ whole genome shotgun (WGS) entry which is preliminary data.</text>
</comment>